<dbReference type="GO" id="GO:0010468">
    <property type="term" value="P:regulation of gene expression"/>
    <property type="evidence" value="ECO:0007669"/>
    <property type="project" value="TreeGrafter"/>
</dbReference>
<evidence type="ECO:0000256" key="5">
    <source>
        <dbReference type="ARBA" id="ARBA00022833"/>
    </source>
</evidence>
<dbReference type="GO" id="GO:0008270">
    <property type="term" value="F:zinc ion binding"/>
    <property type="evidence" value="ECO:0007669"/>
    <property type="project" value="UniProtKB-KW"/>
</dbReference>
<evidence type="ECO:0000256" key="4">
    <source>
        <dbReference type="ARBA" id="ARBA00022771"/>
    </source>
</evidence>
<dbReference type="GO" id="GO:0005634">
    <property type="term" value="C:nucleus"/>
    <property type="evidence" value="ECO:0007669"/>
    <property type="project" value="UniProtKB-SubCell"/>
</dbReference>
<evidence type="ECO:0000313" key="10">
    <source>
        <dbReference type="EMBL" id="CDR87431.1"/>
    </source>
</evidence>
<dbReference type="PANTHER" id="PTHR16515:SF49">
    <property type="entry name" value="GASTRULA ZINC FINGER PROTEIN XLCGF49.1-LIKE-RELATED"/>
    <property type="match status" value="1"/>
</dbReference>
<organism evidence="10">
    <name type="scientific">Sporisorium scitamineum</name>
    <dbReference type="NCBI Taxonomy" id="49012"/>
    <lineage>
        <taxon>Eukaryota</taxon>
        <taxon>Fungi</taxon>
        <taxon>Dikarya</taxon>
        <taxon>Basidiomycota</taxon>
        <taxon>Ustilaginomycotina</taxon>
        <taxon>Ustilaginomycetes</taxon>
        <taxon>Ustilaginales</taxon>
        <taxon>Ustilaginaceae</taxon>
        <taxon>Sporisorium</taxon>
    </lineage>
</organism>
<dbReference type="PROSITE" id="PS50157">
    <property type="entry name" value="ZINC_FINGER_C2H2_2"/>
    <property type="match status" value="3"/>
</dbReference>
<sequence>MHKLIIARKQYPAGRGPSATTTSPATSIINNAGIPLTNGPVQLPPAPISSVPLIAAHHALPTPSFGAIGQAPSVSLSVNPTDAASVAATDLAPLPDMSAAISSNIAMTAPVAPSTITTSIPPTSVDPPTGSMLDAQSIQAQVEALIQSTSSSVVANNANTQPPMTQSLALAPSVSVPTAAAAAAAPVITQNAALGAIGTSGNATLPSAGIMQSPSTGGSLPAPITSNVSASVDAPVPLATSFQNTFAQYQFPQDHDRALKQAVFATTSSTDTATPVKKELDPTSVMTRQEEERAADALIADIDTEDATATVPQDAKPEPFSGADLAAAAKAIGIEAYADLLGGSSEDQRALAAAIKRLGDEHEAAQKAIQQAAAAAAAAARASQELARAAVREQGAALDSTSNSPNIAGPLRPASSASPASKSRSGPVKRFQCPKCDKAFARAYNLNTHLSTHDPDPIRAKPFACPYPSCKSEGGRSFSRKHDLQRHVASIHENEAEPGIHGDPEEVVGGDTGGLVSLGLGTPGKKFRCANCGRSFVRRDACHRHQCDDRDSPSRRTSRSPLGTPYASSVSPRPSTSQGLGGAGTPVDAVLARSTAASSPSYGAGGSGTASRGSPVAAGGAGAAAKHTGGGSRHSSSSLSKEVQAVAKQLQARVEAQSPGPQGHGGGVPHQRHVAPLPGGGAGGERRNFPISAISLYASTGPSSMHSNSSSSSGGNKAQIAK</sequence>
<gene>
    <name evidence="10" type="ORF">SPSC_00541</name>
</gene>
<evidence type="ECO:0000256" key="1">
    <source>
        <dbReference type="ARBA" id="ARBA00004123"/>
    </source>
</evidence>
<keyword evidence="6" id="KW-0539">Nucleus</keyword>
<evidence type="ECO:0000256" key="2">
    <source>
        <dbReference type="ARBA" id="ARBA00022723"/>
    </source>
</evidence>
<evidence type="ECO:0000256" key="8">
    <source>
        <dbReference type="SAM" id="MobiDB-lite"/>
    </source>
</evidence>
<keyword evidence="2" id="KW-0479">Metal-binding</keyword>
<comment type="subcellular location">
    <subcellularLocation>
        <location evidence="1">Nucleus</location>
    </subcellularLocation>
</comment>
<evidence type="ECO:0000259" key="9">
    <source>
        <dbReference type="PROSITE" id="PS50157"/>
    </source>
</evidence>
<dbReference type="PROSITE" id="PS00028">
    <property type="entry name" value="ZINC_FINGER_C2H2_1"/>
    <property type="match status" value="1"/>
</dbReference>
<dbReference type="FunFam" id="3.30.160.60:FF:000100">
    <property type="entry name" value="Zinc finger 45-like"/>
    <property type="match status" value="1"/>
</dbReference>
<dbReference type="SMART" id="SM00355">
    <property type="entry name" value="ZnF_C2H2"/>
    <property type="match status" value="3"/>
</dbReference>
<name>A0A140KMT4_9BASI</name>
<protein>
    <recommendedName>
        <fullName evidence="9">C2H2-type domain-containing protein</fullName>
    </recommendedName>
</protein>
<dbReference type="EMBL" id="LK056653">
    <property type="protein sequence ID" value="CDR87431.1"/>
    <property type="molecule type" value="Genomic_DNA"/>
</dbReference>
<dbReference type="Pfam" id="PF00096">
    <property type="entry name" value="zf-C2H2"/>
    <property type="match status" value="1"/>
</dbReference>
<evidence type="ECO:0000256" key="7">
    <source>
        <dbReference type="PROSITE-ProRule" id="PRU00042"/>
    </source>
</evidence>
<feature type="domain" description="C2H2-type" evidence="9">
    <location>
        <begin position="527"/>
        <end position="546"/>
    </location>
</feature>
<keyword evidence="3" id="KW-0677">Repeat</keyword>
<dbReference type="AlphaFoldDB" id="A0A140KMT4"/>
<evidence type="ECO:0000256" key="6">
    <source>
        <dbReference type="ARBA" id="ARBA00023242"/>
    </source>
</evidence>
<feature type="compositionally biased region" description="Low complexity" evidence="8">
    <location>
        <begin position="699"/>
        <end position="715"/>
    </location>
</feature>
<dbReference type="InterPro" id="IPR050331">
    <property type="entry name" value="Zinc_finger"/>
</dbReference>
<keyword evidence="4 7" id="KW-0863">Zinc-finger</keyword>
<feature type="compositionally biased region" description="Low complexity" evidence="8">
    <location>
        <begin position="408"/>
        <end position="426"/>
    </location>
</feature>
<reference evidence="10" key="1">
    <citation type="submission" date="2014-06" db="EMBL/GenBank/DDBJ databases">
        <authorList>
            <person name="Ju J."/>
            <person name="Zhang J."/>
        </authorList>
    </citation>
    <scope>NUCLEOTIDE SEQUENCE</scope>
    <source>
        <strain evidence="10">SscI8</strain>
    </source>
</reference>
<dbReference type="PANTHER" id="PTHR16515">
    <property type="entry name" value="PR DOMAIN ZINC FINGER PROTEIN"/>
    <property type="match status" value="1"/>
</dbReference>
<dbReference type="Gene3D" id="3.30.160.60">
    <property type="entry name" value="Classic Zinc Finger"/>
    <property type="match status" value="2"/>
</dbReference>
<feature type="domain" description="C2H2-type" evidence="9">
    <location>
        <begin position="463"/>
        <end position="497"/>
    </location>
</feature>
<feature type="compositionally biased region" description="Basic and acidic residues" evidence="8">
    <location>
        <begin position="543"/>
        <end position="554"/>
    </location>
</feature>
<feature type="region of interest" description="Disordered" evidence="8">
    <location>
        <begin position="543"/>
        <end position="722"/>
    </location>
</feature>
<evidence type="ECO:0000256" key="3">
    <source>
        <dbReference type="ARBA" id="ARBA00022737"/>
    </source>
</evidence>
<feature type="compositionally biased region" description="Low complexity" evidence="8">
    <location>
        <begin position="609"/>
        <end position="640"/>
    </location>
</feature>
<feature type="domain" description="C2H2-type" evidence="9">
    <location>
        <begin position="431"/>
        <end position="458"/>
    </location>
</feature>
<keyword evidence="5" id="KW-0862">Zinc</keyword>
<accession>A0A140KMT4</accession>
<feature type="region of interest" description="Disordered" evidence="8">
    <location>
        <begin position="396"/>
        <end position="430"/>
    </location>
</feature>
<dbReference type="SUPFAM" id="SSF57667">
    <property type="entry name" value="beta-beta-alpha zinc fingers"/>
    <property type="match status" value="1"/>
</dbReference>
<dbReference type="OrthoDB" id="8117402at2759"/>
<proteinExistence type="predicted"/>
<dbReference type="InterPro" id="IPR036236">
    <property type="entry name" value="Znf_C2H2_sf"/>
</dbReference>
<dbReference type="InterPro" id="IPR013087">
    <property type="entry name" value="Znf_C2H2_type"/>
</dbReference>
<feature type="compositionally biased region" description="Polar residues" evidence="8">
    <location>
        <begin position="566"/>
        <end position="578"/>
    </location>
</feature>